<accession>A0ABU2JAD5</accession>
<sequence>MTTSLCAEVPTFGNTLGAQLLDVYVHSGAGGSTSAAYASRNYTIAGADAWNQRLEVQGFQGSLWTTPSGTSPGTVSAVVASTLTKTITIALPAAQFGTPTSDWSFSVVLTGQDGYSSDQARGFTNPAQDYQFGVCPVGGTAPICSRDPNSVPKAMDVLTPAGVSQSAELDPTNGPVVVRGVPVP</sequence>
<protein>
    <submittedName>
        <fullName evidence="2">Glucodextranase DOMON-like domain-containing protein</fullName>
    </submittedName>
</protein>
<comment type="caution">
    <text evidence="2">The sequence shown here is derived from an EMBL/GenBank/DDBJ whole genome shotgun (WGS) entry which is preliminary data.</text>
</comment>
<dbReference type="InterPro" id="IPR019248">
    <property type="entry name" value="Glucodextran_C"/>
</dbReference>
<evidence type="ECO:0000259" key="1">
    <source>
        <dbReference type="Pfam" id="PF09985"/>
    </source>
</evidence>
<evidence type="ECO:0000313" key="3">
    <source>
        <dbReference type="Proteomes" id="UP001183176"/>
    </source>
</evidence>
<gene>
    <name evidence="2" type="ORF">RM423_11120</name>
</gene>
<keyword evidence="3" id="KW-1185">Reference proteome</keyword>
<evidence type="ECO:0000313" key="2">
    <source>
        <dbReference type="EMBL" id="MDT0261947.1"/>
    </source>
</evidence>
<proteinExistence type="predicted"/>
<dbReference type="Pfam" id="PF09985">
    <property type="entry name" value="Glucodextran_C"/>
    <property type="match status" value="1"/>
</dbReference>
<reference evidence="3" key="1">
    <citation type="submission" date="2023-07" db="EMBL/GenBank/DDBJ databases">
        <title>30 novel species of actinomycetes from the DSMZ collection.</title>
        <authorList>
            <person name="Nouioui I."/>
        </authorList>
    </citation>
    <scope>NUCLEOTIDE SEQUENCE [LARGE SCALE GENOMIC DNA]</scope>
    <source>
        <strain evidence="3">DSM 44399</strain>
    </source>
</reference>
<dbReference type="SUPFAM" id="SSF49344">
    <property type="entry name" value="CBD9-like"/>
    <property type="match status" value="1"/>
</dbReference>
<dbReference type="Proteomes" id="UP001183176">
    <property type="component" value="Unassembled WGS sequence"/>
</dbReference>
<name>A0ABU2JAD5_9ACTN</name>
<feature type="domain" description="Glucodextranase-like C-terminal" evidence="1">
    <location>
        <begin position="16"/>
        <end position="171"/>
    </location>
</feature>
<dbReference type="EMBL" id="JAVREH010000012">
    <property type="protein sequence ID" value="MDT0261947.1"/>
    <property type="molecule type" value="Genomic_DNA"/>
</dbReference>
<dbReference type="Gene3D" id="2.60.40.1190">
    <property type="match status" value="1"/>
</dbReference>
<organism evidence="2 3">
    <name type="scientific">Jatrophihabitans lederbergiae</name>
    <dbReference type="NCBI Taxonomy" id="3075547"/>
    <lineage>
        <taxon>Bacteria</taxon>
        <taxon>Bacillati</taxon>
        <taxon>Actinomycetota</taxon>
        <taxon>Actinomycetes</taxon>
        <taxon>Jatrophihabitantales</taxon>
        <taxon>Jatrophihabitantaceae</taxon>
        <taxon>Jatrophihabitans</taxon>
    </lineage>
</organism>